<keyword evidence="1" id="KW-0812">Transmembrane</keyword>
<dbReference type="KEGG" id="ppac:PAP_00875"/>
<feature type="transmembrane region" description="Helical" evidence="1">
    <location>
        <begin position="94"/>
        <end position="122"/>
    </location>
</feature>
<feature type="transmembrane region" description="Helical" evidence="1">
    <location>
        <begin position="53"/>
        <end position="82"/>
    </location>
</feature>
<dbReference type="RefSeq" id="WP_048164142.1">
    <property type="nucleotide sequence ID" value="NZ_CP006019.1"/>
</dbReference>
<dbReference type="OrthoDB" id="102473at2157"/>
<sequence length="123" mass="12941">MPPEPFGMFAAFGAMAIVMFLVMIAVDAVFLWLGARFAKIEDATFGKAFIATLGGLIISAILGSIIPIIGGILGLAAYLWIVKTVFNTDWGKAVIAWLFAIVIAIVLMVIIGIIVGISVMAAP</sequence>
<dbReference type="eggNOG" id="arCOG03769">
    <property type="taxonomic scope" value="Archaea"/>
</dbReference>
<keyword evidence="3" id="KW-1185">Reference proteome</keyword>
<reference evidence="3" key="1">
    <citation type="submission" date="2013-06" db="EMBL/GenBank/DDBJ databases">
        <title>Complete Genome Sequence of Hyperthermophilic Palaeococcus pacificus DY20341T, Isolated from a Deep-Sea Hydrothermal Sediments.</title>
        <authorList>
            <person name="Zeng X."/>
            <person name="Shao Z."/>
        </authorList>
    </citation>
    <scope>NUCLEOTIDE SEQUENCE [LARGE SCALE GENOMIC DNA]</scope>
    <source>
        <strain evidence="3">DY20341</strain>
    </source>
</reference>
<name>A0A075LW06_9EURY</name>
<organism evidence="2 3">
    <name type="scientific">Palaeococcus pacificus DY20341</name>
    <dbReference type="NCBI Taxonomy" id="1343739"/>
    <lineage>
        <taxon>Archaea</taxon>
        <taxon>Methanobacteriati</taxon>
        <taxon>Methanobacteriota</taxon>
        <taxon>Thermococci</taxon>
        <taxon>Thermococcales</taxon>
        <taxon>Thermococcaceae</taxon>
        <taxon>Palaeococcus</taxon>
    </lineage>
</organism>
<evidence type="ECO:0000256" key="1">
    <source>
        <dbReference type="SAM" id="Phobius"/>
    </source>
</evidence>
<evidence type="ECO:0000313" key="2">
    <source>
        <dbReference type="EMBL" id="AIF68618.1"/>
    </source>
</evidence>
<dbReference type="EMBL" id="CP006019">
    <property type="protein sequence ID" value="AIF68618.1"/>
    <property type="molecule type" value="Genomic_DNA"/>
</dbReference>
<dbReference type="Proteomes" id="UP000027981">
    <property type="component" value="Chromosome"/>
</dbReference>
<evidence type="ECO:0008006" key="4">
    <source>
        <dbReference type="Google" id="ProtNLM"/>
    </source>
</evidence>
<proteinExistence type="predicted"/>
<accession>A0A075LW06</accession>
<dbReference type="STRING" id="1343739.PAP_00875"/>
<evidence type="ECO:0000313" key="3">
    <source>
        <dbReference type="Proteomes" id="UP000027981"/>
    </source>
</evidence>
<dbReference type="AlphaFoldDB" id="A0A075LW06"/>
<dbReference type="GeneID" id="24841310"/>
<keyword evidence="1" id="KW-0472">Membrane</keyword>
<gene>
    <name evidence="2" type="ORF">PAP_00875</name>
</gene>
<dbReference type="HOGENOM" id="CLU_2010211_0_0_2"/>
<keyword evidence="1" id="KW-1133">Transmembrane helix</keyword>
<reference evidence="2 3" key="2">
    <citation type="journal article" date="2015" name="Genome Announc.">
        <title>Complete Genome Sequence of Hyperthermophilic Piezophilic Archaeon Palaeococcus pacificus DY20341T, Isolated from Deep-Sea Hydrothermal Sediments.</title>
        <authorList>
            <person name="Zeng X."/>
            <person name="Jebbar M."/>
            <person name="Shao Z."/>
        </authorList>
    </citation>
    <scope>NUCLEOTIDE SEQUENCE [LARGE SCALE GENOMIC DNA]</scope>
    <source>
        <strain evidence="2 3">DY20341</strain>
    </source>
</reference>
<protein>
    <recommendedName>
        <fullName evidence="4">Yip1 domain-containing protein</fullName>
    </recommendedName>
</protein>
<feature type="transmembrane region" description="Helical" evidence="1">
    <location>
        <begin position="6"/>
        <end position="33"/>
    </location>
</feature>